<sequence>MMFGSLPSQCLQLRPSNRKAFIAAACTIPADCVFAVSLYLVYPDSLLPAALFIVNFSLILLAMLGINARISSMILPAVIWKCILLLFLLFVGCISIDAFQSANLPPPNPEFPAELSTSSEQDLTDSVQVSRSVAVWRQLSARYPLLPFFAVACTVILAIEARVFFSAWQKICCPIYTQDDQDLEKNPPAYHHCVQADKDNHLPSYEDALRAAQSSTQANRHVTYVTSKIFTV</sequence>
<keyword evidence="1" id="KW-0472">Membrane</keyword>
<dbReference type="OrthoDB" id="5826602at2759"/>
<dbReference type="EMBL" id="CANHGI010000002">
    <property type="protein sequence ID" value="CAI5443732.1"/>
    <property type="molecule type" value="Genomic_DNA"/>
</dbReference>
<organism evidence="2 3">
    <name type="scientific">Caenorhabditis angaria</name>
    <dbReference type="NCBI Taxonomy" id="860376"/>
    <lineage>
        <taxon>Eukaryota</taxon>
        <taxon>Metazoa</taxon>
        <taxon>Ecdysozoa</taxon>
        <taxon>Nematoda</taxon>
        <taxon>Chromadorea</taxon>
        <taxon>Rhabditida</taxon>
        <taxon>Rhabditina</taxon>
        <taxon>Rhabditomorpha</taxon>
        <taxon>Rhabditoidea</taxon>
        <taxon>Rhabditidae</taxon>
        <taxon>Peloderinae</taxon>
        <taxon>Caenorhabditis</taxon>
    </lineage>
</organism>
<feature type="transmembrane region" description="Helical" evidence="1">
    <location>
        <begin position="78"/>
        <end position="99"/>
    </location>
</feature>
<keyword evidence="1" id="KW-0812">Transmembrane</keyword>
<proteinExistence type="predicted"/>
<name>A0A9P1IDF8_9PELO</name>
<reference evidence="2" key="1">
    <citation type="submission" date="2022-11" db="EMBL/GenBank/DDBJ databases">
        <authorList>
            <person name="Kikuchi T."/>
        </authorList>
    </citation>
    <scope>NUCLEOTIDE SEQUENCE</scope>
    <source>
        <strain evidence="2">PS1010</strain>
    </source>
</reference>
<feature type="transmembrane region" description="Helical" evidence="1">
    <location>
        <begin position="20"/>
        <end position="40"/>
    </location>
</feature>
<evidence type="ECO:0000313" key="2">
    <source>
        <dbReference type="EMBL" id="CAI5443732.1"/>
    </source>
</evidence>
<dbReference type="Proteomes" id="UP001152747">
    <property type="component" value="Unassembled WGS sequence"/>
</dbReference>
<evidence type="ECO:0000256" key="1">
    <source>
        <dbReference type="SAM" id="Phobius"/>
    </source>
</evidence>
<evidence type="ECO:0000313" key="3">
    <source>
        <dbReference type="Proteomes" id="UP001152747"/>
    </source>
</evidence>
<feature type="transmembrane region" description="Helical" evidence="1">
    <location>
        <begin position="46"/>
        <end position="66"/>
    </location>
</feature>
<gene>
    <name evidence="2" type="ORF">CAMP_LOCUS6369</name>
</gene>
<protein>
    <submittedName>
        <fullName evidence="2">Uncharacterized protein</fullName>
    </submittedName>
</protein>
<accession>A0A9P1IDF8</accession>
<dbReference type="AlphaFoldDB" id="A0A9P1IDF8"/>
<keyword evidence="3" id="KW-1185">Reference proteome</keyword>
<feature type="transmembrane region" description="Helical" evidence="1">
    <location>
        <begin position="145"/>
        <end position="165"/>
    </location>
</feature>
<comment type="caution">
    <text evidence="2">The sequence shown here is derived from an EMBL/GenBank/DDBJ whole genome shotgun (WGS) entry which is preliminary data.</text>
</comment>
<keyword evidence="1" id="KW-1133">Transmembrane helix</keyword>